<feature type="transmembrane region" description="Helical" evidence="9">
    <location>
        <begin position="182"/>
        <end position="203"/>
    </location>
</feature>
<reference evidence="12" key="1">
    <citation type="submission" date="2022-11" db="UniProtKB">
        <authorList>
            <consortium name="WormBaseParasite"/>
        </authorList>
    </citation>
    <scope>IDENTIFICATION</scope>
</reference>
<feature type="domain" description="G-protein coupled receptors family 1 profile" evidence="10">
    <location>
        <begin position="40"/>
        <end position="288"/>
    </location>
</feature>
<keyword evidence="3 9" id="KW-0812">Transmembrane</keyword>
<evidence type="ECO:0000256" key="5">
    <source>
        <dbReference type="ARBA" id="ARBA00023040"/>
    </source>
</evidence>
<evidence type="ECO:0000259" key="10">
    <source>
        <dbReference type="PROSITE" id="PS50262"/>
    </source>
</evidence>
<keyword evidence="2" id="KW-1003">Cell membrane</keyword>
<accession>A0A914VG82</accession>
<evidence type="ECO:0000313" key="11">
    <source>
        <dbReference type="Proteomes" id="UP000887566"/>
    </source>
</evidence>
<dbReference type="CDD" id="cd00637">
    <property type="entry name" value="7tm_classA_rhodopsin-like"/>
    <property type="match status" value="1"/>
</dbReference>
<evidence type="ECO:0000256" key="6">
    <source>
        <dbReference type="ARBA" id="ARBA00023136"/>
    </source>
</evidence>
<dbReference type="GO" id="GO:0005886">
    <property type="term" value="C:plasma membrane"/>
    <property type="evidence" value="ECO:0007669"/>
    <property type="project" value="UniProtKB-SubCell"/>
</dbReference>
<feature type="transmembrane region" description="Helical" evidence="9">
    <location>
        <begin position="30"/>
        <end position="49"/>
    </location>
</feature>
<dbReference type="PANTHER" id="PTHR24228:SF59">
    <property type="entry name" value="NEUROPEPTIDE RECEPTOR 15"/>
    <property type="match status" value="1"/>
</dbReference>
<feature type="transmembrane region" description="Helical" evidence="9">
    <location>
        <begin position="269"/>
        <end position="292"/>
    </location>
</feature>
<evidence type="ECO:0000256" key="9">
    <source>
        <dbReference type="SAM" id="Phobius"/>
    </source>
</evidence>
<evidence type="ECO:0000256" key="3">
    <source>
        <dbReference type="ARBA" id="ARBA00022692"/>
    </source>
</evidence>
<feature type="transmembrane region" description="Helical" evidence="9">
    <location>
        <begin position="140"/>
        <end position="162"/>
    </location>
</feature>
<sequence>MRKAAGTFAEFSNISWPANPNITLPITLDFLISNIGGVPANLLVLYISFFNPLVTGHYKYFLANLALCDLSYCFSALFSWAFHIVHYLADIPMNATKCSLQTIFPYMFGFCMVTAIPLASISQFIVLVRGKNTWLTRNRAISMCCIAYLPAIWPLMEFTMAPYVVQYSRCNYSLYIPFMPEIILFFLLAYFGPTLIFCNVSIYRNLSKHIASENTRNEKSVLKAVVIQAVVPLICCVPVVIVFASVAFYGWDDGNAIVLSFSDDIFLTWMDFCFYLFELTPLTDALITLTVVKQYRTATRVIMNDVRTKLRCRKRRIAPASIAAEESESSMQGQGNSGHTFQAHIITEL</sequence>
<organism evidence="11 12">
    <name type="scientific">Plectus sambesii</name>
    <dbReference type="NCBI Taxonomy" id="2011161"/>
    <lineage>
        <taxon>Eukaryota</taxon>
        <taxon>Metazoa</taxon>
        <taxon>Ecdysozoa</taxon>
        <taxon>Nematoda</taxon>
        <taxon>Chromadorea</taxon>
        <taxon>Plectida</taxon>
        <taxon>Plectina</taxon>
        <taxon>Plectoidea</taxon>
        <taxon>Plectidae</taxon>
        <taxon>Plectus</taxon>
    </lineage>
</organism>
<feature type="transmembrane region" description="Helical" evidence="9">
    <location>
        <begin position="61"/>
        <end position="83"/>
    </location>
</feature>
<feature type="transmembrane region" description="Helical" evidence="9">
    <location>
        <begin position="103"/>
        <end position="128"/>
    </location>
</feature>
<feature type="transmembrane region" description="Helical" evidence="9">
    <location>
        <begin position="224"/>
        <end position="249"/>
    </location>
</feature>
<evidence type="ECO:0000256" key="7">
    <source>
        <dbReference type="ARBA" id="ARBA00023170"/>
    </source>
</evidence>
<keyword evidence="7" id="KW-0675">Receptor</keyword>
<protein>
    <submittedName>
        <fullName evidence="12">G-protein coupled receptors family 1 profile domain-containing protein</fullName>
    </submittedName>
</protein>
<dbReference type="SUPFAM" id="SSF81321">
    <property type="entry name" value="Family A G protein-coupled receptor-like"/>
    <property type="match status" value="1"/>
</dbReference>
<dbReference type="PROSITE" id="PS50262">
    <property type="entry name" value="G_PROTEIN_RECEP_F1_2"/>
    <property type="match status" value="1"/>
</dbReference>
<dbReference type="Proteomes" id="UP000887566">
    <property type="component" value="Unplaced"/>
</dbReference>
<dbReference type="InterPro" id="IPR017452">
    <property type="entry name" value="GPCR_Rhodpsn_7TM"/>
</dbReference>
<evidence type="ECO:0000256" key="8">
    <source>
        <dbReference type="ARBA" id="ARBA00023224"/>
    </source>
</evidence>
<keyword evidence="11" id="KW-1185">Reference proteome</keyword>
<keyword evidence="5" id="KW-0297">G-protein coupled receptor</keyword>
<name>A0A914VG82_9BILA</name>
<dbReference type="Pfam" id="PF00001">
    <property type="entry name" value="7tm_1"/>
    <property type="match status" value="1"/>
</dbReference>
<dbReference type="Gene3D" id="1.20.1070.10">
    <property type="entry name" value="Rhodopsin 7-helix transmembrane proteins"/>
    <property type="match status" value="1"/>
</dbReference>
<dbReference type="AlphaFoldDB" id="A0A914VG82"/>
<dbReference type="GO" id="GO:0004930">
    <property type="term" value="F:G protein-coupled receptor activity"/>
    <property type="evidence" value="ECO:0007669"/>
    <property type="project" value="UniProtKB-KW"/>
</dbReference>
<comment type="subcellular location">
    <subcellularLocation>
        <location evidence="1">Cell membrane</location>
        <topology evidence="1">Multi-pass membrane protein</topology>
    </subcellularLocation>
</comment>
<evidence type="ECO:0000256" key="4">
    <source>
        <dbReference type="ARBA" id="ARBA00022989"/>
    </source>
</evidence>
<dbReference type="PANTHER" id="PTHR24228">
    <property type="entry name" value="B2 BRADYKININ RECEPTOR/ANGIOTENSIN II RECEPTOR"/>
    <property type="match status" value="1"/>
</dbReference>
<dbReference type="InterPro" id="IPR000276">
    <property type="entry name" value="GPCR_Rhodpsn"/>
</dbReference>
<keyword evidence="6 9" id="KW-0472">Membrane</keyword>
<dbReference type="WBParaSite" id="PSAMB.scaffold1969size26357.g15766.t1">
    <property type="protein sequence ID" value="PSAMB.scaffold1969size26357.g15766.t1"/>
    <property type="gene ID" value="PSAMB.scaffold1969size26357.g15766"/>
</dbReference>
<keyword evidence="8" id="KW-0807">Transducer</keyword>
<keyword evidence="4 9" id="KW-1133">Transmembrane helix</keyword>
<proteinExistence type="predicted"/>
<evidence type="ECO:0000256" key="2">
    <source>
        <dbReference type="ARBA" id="ARBA00022475"/>
    </source>
</evidence>
<evidence type="ECO:0000256" key="1">
    <source>
        <dbReference type="ARBA" id="ARBA00004651"/>
    </source>
</evidence>
<evidence type="ECO:0000313" key="12">
    <source>
        <dbReference type="WBParaSite" id="PSAMB.scaffold1969size26357.g15766.t1"/>
    </source>
</evidence>